<sequence>MGSLPDLTTFPSLRELGLHHNHLNGTILDNLGKQSRLERLYLGHNSFEGFISEAHFSDLTKLKFPFNSYWIFSPQLIYMNMSHNQNQWPYTKFVIGVLLSPTIDLSSNKLEGEIPSFLFKVTHLDISNNMFSKPAHFLCTTNNRNLSILDLSNNQFLGELPNCWMHFEGLKILNLANNHFHGKIPNSIGSLLGIEILDLSNNSFTGELPSSLKNCTKLKFVNLRDNKLSGQYRCGLGSSHPDLVVLFLRSNHFFGSIPSHLCL</sequence>
<dbReference type="InterPro" id="IPR032675">
    <property type="entry name" value="LRR_dom_sf"/>
</dbReference>
<dbReference type="PANTHER" id="PTHR48065:SF11">
    <property type="entry name" value="OS11G0213300 PROTEIN"/>
    <property type="match status" value="1"/>
</dbReference>
<evidence type="ECO:0000256" key="4">
    <source>
        <dbReference type="ARBA" id="ARBA00022737"/>
    </source>
</evidence>
<keyword evidence="2" id="KW-0433">Leucine-rich repeat</keyword>
<keyword evidence="4" id="KW-0677">Repeat</keyword>
<gene>
    <name evidence="7" type="primary">EIX2_159</name>
    <name evidence="7" type="ORF">CFP56_015943</name>
</gene>
<proteinExistence type="predicted"/>
<dbReference type="FunFam" id="3.80.10.10:FF:000041">
    <property type="entry name" value="LRR receptor-like serine/threonine-protein kinase ERECTA"/>
    <property type="match status" value="1"/>
</dbReference>
<evidence type="ECO:0000256" key="2">
    <source>
        <dbReference type="ARBA" id="ARBA00022614"/>
    </source>
</evidence>
<comment type="subcellular location">
    <subcellularLocation>
        <location evidence="1">Membrane</location>
    </subcellularLocation>
</comment>
<accession>A0AAW0M3W5</accession>
<keyword evidence="3" id="KW-0732">Signal</keyword>
<dbReference type="AlphaFoldDB" id="A0AAW0M3W5"/>
<dbReference type="PANTHER" id="PTHR48065">
    <property type="entry name" value="OS10G0469600 PROTEIN"/>
    <property type="match status" value="1"/>
</dbReference>
<protein>
    <submittedName>
        <fullName evidence="7">Receptor-like protein eix2</fullName>
    </submittedName>
</protein>
<keyword evidence="6" id="KW-0325">Glycoprotein</keyword>
<evidence type="ECO:0000256" key="3">
    <source>
        <dbReference type="ARBA" id="ARBA00022729"/>
    </source>
</evidence>
<name>A0AAW0M3W5_QUESU</name>
<evidence type="ECO:0000256" key="5">
    <source>
        <dbReference type="ARBA" id="ARBA00023136"/>
    </source>
</evidence>
<evidence type="ECO:0000313" key="7">
    <source>
        <dbReference type="EMBL" id="KAK7857774.1"/>
    </source>
</evidence>
<dbReference type="EMBL" id="PKMF04000024">
    <property type="protein sequence ID" value="KAK7857774.1"/>
    <property type="molecule type" value="Genomic_DNA"/>
</dbReference>
<dbReference type="InterPro" id="IPR001611">
    <property type="entry name" value="Leu-rich_rpt"/>
</dbReference>
<dbReference type="Gene3D" id="3.80.10.10">
    <property type="entry name" value="Ribonuclease Inhibitor"/>
    <property type="match status" value="1"/>
</dbReference>
<comment type="caution">
    <text evidence="7">The sequence shown here is derived from an EMBL/GenBank/DDBJ whole genome shotgun (WGS) entry which is preliminary data.</text>
</comment>
<reference evidence="7 8" key="1">
    <citation type="journal article" date="2018" name="Sci. Data">
        <title>The draft genome sequence of cork oak.</title>
        <authorList>
            <person name="Ramos A.M."/>
            <person name="Usie A."/>
            <person name="Barbosa P."/>
            <person name="Barros P.M."/>
            <person name="Capote T."/>
            <person name="Chaves I."/>
            <person name="Simoes F."/>
            <person name="Abreu I."/>
            <person name="Carrasquinho I."/>
            <person name="Faro C."/>
            <person name="Guimaraes J.B."/>
            <person name="Mendonca D."/>
            <person name="Nobrega F."/>
            <person name="Rodrigues L."/>
            <person name="Saibo N.J.M."/>
            <person name="Varela M.C."/>
            <person name="Egas C."/>
            <person name="Matos J."/>
            <person name="Miguel C.M."/>
            <person name="Oliveira M.M."/>
            <person name="Ricardo C.P."/>
            <person name="Goncalves S."/>
        </authorList>
    </citation>
    <scope>NUCLEOTIDE SEQUENCE [LARGE SCALE GENOMIC DNA]</scope>
    <source>
        <strain evidence="8">cv. HL8</strain>
    </source>
</reference>
<organism evidence="7 8">
    <name type="scientific">Quercus suber</name>
    <name type="common">Cork oak</name>
    <dbReference type="NCBI Taxonomy" id="58331"/>
    <lineage>
        <taxon>Eukaryota</taxon>
        <taxon>Viridiplantae</taxon>
        <taxon>Streptophyta</taxon>
        <taxon>Embryophyta</taxon>
        <taxon>Tracheophyta</taxon>
        <taxon>Spermatophyta</taxon>
        <taxon>Magnoliopsida</taxon>
        <taxon>eudicotyledons</taxon>
        <taxon>Gunneridae</taxon>
        <taxon>Pentapetalae</taxon>
        <taxon>rosids</taxon>
        <taxon>fabids</taxon>
        <taxon>Fagales</taxon>
        <taxon>Fagaceae</taxon>
        <taxon>Quercus</taxon>
    </lineage>
</organism>
<evidence type="ECO:0000256" key="1">
    <source>
        <dbReference type="ARBA" id="ARBA00004370"/>
    </source>
</evidence>
<dbReference type="Proteomes" id="UP000237347">
    <property type="component" value="Unassembled WGS sequence"/>
</dbReference>
<keyword evidence="5" id="KW-0472">Membrane</keyword>
<evidence type="ECO:0000313" key="8">
    <source>
        <dbReference type="Proteomes" id="UP000237347"/>
    </source>
</evidence>
<evidence type="ECO:0000256" key="6">
    <source>
        <dbReference type="ARBA" id="ARBA00023180"/>
    </source>
</evidence>
<dbReference type="SUPFAM" id="SSF52058">
    <property type="entry name" value="L domain-like"/>
    <property type="match status" value="1"/>
</dbReference>
<dbReference type="GO" id="GO:0016020">
    <property type="term" value="C:membrane"/>
    <property type="evidence" value="ECO:0007669"/>
    <property type="project" value="UniProtKB-SubCell"/>
</dbReference>
<dbReference type="Pfam" id="PF00560">
    <property type="entry name" value="LRR_1"/>
    <property type="match status" value="5"/>
</dbReference>
<keyword evidence="8" id="KW-1185">Reference proteome</keyword>